<feature type="compositionally biased region" description="Basic and acidic residues" evidence="1">
    <location>
        <begin position="132"/>
        <end position="148"/>
    </location>
</feature>
<reference evidence="2 3" key="1">
    <citation type="submission" date="2024-04" db="EMBL/GenBank/DDBJ databases">
        <authorList>
            <person name="Waldvogel A.-M."/>
            <person name="Schoenle A."/>
        </authorList>
    </citation>
    <scope>NUCLEOTIDE SEQUENCE [LARGE SCALE GENOMIC DNA]</scope>
</reference>
<name>A0AAV2LCE4_KNICA</name>
<sequence length="905" mass="99717">MTEKNPEHMEDSTTRINSVNLDELVNRLVNGVLQTSAANIQELLLCIERWKEEAQTDDRLAAVRDKAERHLHKFSSIRKTFVPTEETMCVSSHGPAGLTEAGGFSRFVDVDFVSLSRVLTAAKKRIVGKSPMEERVLGSESRDQEEVSLRNQEQPNAETTETENYTTRQRIEGDEKVMFLFRSDGKSLMKSPGLSCPEEETDHQTSRHHVAGLESTPESVIPESVIPESVIPESAIPESVIPESVIPESIQRTPRHPVAGLEATPESVIPESVIPESVIPESVIPESVIPESVIPESLIPESLIPESVIPESVIPESVIPESVIPESAIPESAIPESTISESVIPESVIPESVIPESAIPESAIPESTISESVIPESVESVIQVSLIPESLIPESVIQVSLIPESLIPESVIPESVIPESVIPESVIPESVIPESVIPESVIPESVIPESVESVIRVSAIPESVIPESVIPESLIPESVIPESVIPESTIPESTIPESVIPESVIPESVIPDSVDLSQSQSEFSKDKEKDVEAEEEAEEEDPDQIFVFIKDKQEAGAEADEAVAADALRQQFSLMCTVMVTRLTDTIVKEVFVSSGEWLDSPDKARLKEVFTIDAFHQFLKKRRESPGDRAARVRIPEEAAAEVMDRVRAVVDKSQQTLFQFCADLAQLQTSDSDGRYGKTSSGHEFWDTEIDKMMPVFCHVGKSPKKSLEVPSDSTDGKLCSSFSCTETRTSPRAFPDRKVTPDSPDKFQAGAEADEAVAADALRQQFSHMCTVMVTRLTDTIVKEVFVSSGEWLDSPDKARLKEVFTIDAFHQFLKKRRESPGDRAARVRIPEEAAAEVMDRVRAVVDKSQQTLFQFCADLAQLRTPDSDGRYGRSRFGAKCEKCHKYIRPKQTESENTQNTK</sequence>
<dbReference type="AlphaFoldDB" id="A0AAV2LCE4"/>
<dbReference type="EMBL" id="OZ035844">
    <property type="protein sequence ID" value="CAL1598855.1"/>
    <property type="molecule type" value="Genomic_DNA"/>
</dbReference>
<keyword evidence="3" id="KW-1185">Reference proteome</keyword>
<evidence type="ECO:0000313" key="2">
    <source>
        <dbReference type="EMBL" id="CAL1598855.1"/>
    </source>
</evidence>
<evidence type="ECO:0000313" key="3">
    <source>
        <dbReference type="Proteomes" id="UP001497482"/>
    </source>
</evidence>
<evidence type="ECO:0000256" key="1">
    <source>
        <dbReference type="SAM" id="MobiDB-lite"/>
    </source>
</evidence>
<accession>A0AAV2LCE4</accession>
<proteinExistence type="predicted"/>
<protein>
    <submittedName>
        <fullName evidence="2">Uncharacterized protein</fullName>
    </submittedName>
</protein>
<dbReference type="Proteomes" id="UP001497482">
    <property type="component" value="Chromosome 22"/>
</dbReference>
<feature type="region of interest" description="Disordered" evidence="1">
    <location>
        <begin position="132"/>
        <end position="165"/>
    </location>
</feature>
<organism evidence="2 3">
    <name type="scientific">Knipowitschia caucasica</name>
    <name type="common">Caucasian dwarf goby</name>
    <name type="synonym">Pomatoschistus caucasicus</name>
    <dbReference type="NCBI Taxonomy" id="637954"/>
    <lineage>
        <taxon>Eukaryota</taxon>
        <taxon>Metazoa</taxon>
        <taxon>Chordata</taxon>
        <taxon>Craniata</taxon>
        <taxon>Vertebrata</taxon>
        <taxon>Euteleostomi</taxon>
        <taxon>Actinopterygii</taxon>
        <taxon>Neopterygii</taxon>
        <taxon>Teleostei</taxon>
        <taxon>Neoteleostei</taxon>
        <taxon>Acanthomorphata</taxon>
        <taxon>Gobiaria</taxon>
        <taxon>Gobiiformes</taxon>
        <taxon>Gobioidei</taxon>
        <taxon>Gobiidae</taxon>
        <taxon>Gobiinae</taxon>
        <taxon>Knipowitschia</taxon>
    </lineage>
</organism>
<feature type="compositionally biased region" description="Acidic residues" evidence="1">
    <location>
        <begin position="531"/>
        <end position="543"/>
    </location>
</feature>
<gene>
    <name evidence="2" type="ORF">KC01_LOCUS27214</name>
</gene>
<feature type="region of interest" description="Disordered" evidence="1">
    <location>
        <begin position="514"/>
        <end position="543"/>
    </location>
</feature>